<evidence type="ECO:0008006" key="3">
    <source>
        <dbReference type="Google" id="ProtNLM"/>
    </source>
</evidence>
<dbReference type="KEGG" id="pabs:JIR001_07030"/>
<evidence type="ECO:0000313" key="2">
    <source>
        <dbReference type="Proteomes" id="UP000677436"/>
    </source>
</evidence>
<sequence length="110" mass="13012">MEKKRYYITVHPGAYQGEIREHLDPNDAYYDYAIDATPDELQSLRQLMDLASEHDHGSFWQSHIPTKAYHLMNKENQAYDQYLHAIYRKIHELGTPETKRQIESLGVFET</sequence>
<evidence type="ECO:0000313" key="1">
    <source>
        <dbReference type="EMBL" id="BCU80920.1"/>
    </source>
</evidence>
<reference evidence="1" key="2">
    <citation type="journal article" date="2021" name="Microbiol. Resour. Announc.">
        <title>Complete Genome Sequence of Polycladomyces abyssicola JIR-001T, Isolated from Hemipelagic Sediment in Deep Seawater.</title>
        <authorList>
            <person name="Tsubouchi T."/>
            <person name="Kaneko Y."/>
        </authorList>
    </citation>
    <scope>NUCLEOTIDE SEQUENCE</scope>
    <source>
        <strain evidence="1">JIR-001</strain>
    </source>
</reference>
<dbReference type="AlphaFoldDB" id="A0A8D5UF91"/>
<gene>
    <name evidence="1" type="ORF">JIR001_07030</name>
</gene>
<accession>A0A8D5UF91</accession>
<reference evidence="1" key="1">
    <citation type="journal article" date="2013" name="Int. J. Syst. Evol. Microbiol.">
        <title>Polycladomyces abyssicola gen. nov., sp. nov., a thermophilic filamentous bacterium isolated from hemipelagic sediment.</title>
        <authorList>
            <person name="Tsubouchi T."/>
            <person name="Shimane Y."/>
            <person name="Mori K."/>
            <person name="Usui K."/>
            <person name="Hiraki T."/>
            <person name="Tame A."/>
            <person name="Uematsu K."/>
            <person name="Maruyama T."/>
            <person name="Hatada Y."/>
        </authorList>
    </citation>
    <scope>NUCLEOTIDE SEQUENCE</scope>
    <source>
        <strain evidence="1">JIR-001</strain>
    </source>
</reference>
<proteinExistence type="predicted"/>
<dbReference type="RefSeq" id="WP_212774224.1">
    <property type="nucleotide sequence ID" value="NZ_AP024601.1"/>
</dbReference>
<dbReference type="Proteomes" id="UP000677436">
    <property type="component" value="Chromosome"/>
</dbReference>
<protein>
    <recommendedName>
        <fullName evidence="3">Hydrolase</fullName>
    </recommendedName>
</protein>
<name>A0A8D5UF91_9BACL</name>
<keyword evidence="2" id="KW-1185">Reference proteome</keyword>
<organism evidence="1 2">
    <name type="scientific">Polycladomyces abyssicola</name>
    <dbReference type="NCBI Taxonomy" id="1125966"/>
    <lineage>
        <taxon>Bacteria</taxon>
        <taxon>Bacillati</taxon>
        <taxon>Bacillota</taxon>
        <taxon>Bacilli</taxon>
        <taxon>Bacillales</taxon>
        <taxon>Thermoactinomycetaceae</taxon>
        <taxon>Polycladomyces</taxon>
    </lineage>
</organism>
<dbReference type="EMBL" id="AP024601">
    <property type="protein sequence ID" value="BCU80920.1"/>
    <property type="molecule type" value="Genomic_DNA"/>
</dbReference>